<organism evidence="1 2">
    <name type="scientific">Dipteronia sinensis</name>
    <dbReference type="NCBI Taxonomy" id="43782"/>
    <lineage>
        <taxon>Eukaryota</taxon>
        <taxon>Viridiplantae</taxon>
        <taxon>Streptophyta</taxon>
        <taxon>Embryophyta</taxon>
        <taxon>Tracheophyta</taxon>
        <taxon>Spermatophyta</taxon>
        <taxon>Magnoliopsida</taxon>
        <taxon>eudicotyledons</taxon>
        <taxon>Gunneridae</taxon>
        <taxon>Pentapetalae</taxon>
        <taxon>rosids</taxon>
        <taxon>malvids</taxon>
        <taxon>Sapindales</taxon>
        <taxon>Sapindaceae</taxon>
        <taxon>Hippocastanoideae</taxon>
        <taxon>Acereae</taxon>
        <taxon>Dipteronia</taxon>
    </lineage>
</organism>
<evidence type="ECO:0000313" key="1">
    <source>
        <dbReference type="EMBL" id="KAK3205343.1"/>
    </source>
</evidence>
<protein>
    <submittedName>
        <fullName evidence="1">Uncharacterized protein</fullName>
    </submittedName>
</protein>
<name>A0AAE0A8I6_9ROSI</name>
<evidence type="ECO:0000313" key="2">
    <source>
        <dbReference type="Proteomes" id="UP001281410"/>
    </source>
</evidence>
<sequence>MTHDYVDKYGIIPSMNVKKFAELILNKPTRHHAATTFIVDGFKSRRKVRDNLGMARSARF</sequence>
<accession>A0AAE0A8I6</accession>
<dbReference type="Proteomes" id="UP001281410">
    <property type="component" value="Unassembled WGS sequence"/>
</dbReference>
<reference evidence="1" key="1">
    <citation type="journal article" date="2023" name="Plant J.">
        <title>Genome sequences and population genomics provide insights into the demographic history, inbreeding, and mutation load of two 'living fossil' tree species of Dipteronia.</title>
        <authorList>
            <person name="Feng Y."/>
            <person name="Comes H.P."/>
            <person name="Chen J."/>
            <person name="Zhu S."/>
            <person name="Lu R."/>
            <person name="Zhang X."/>
            <person name="Li P."/>
            <person name="Qiu J."/>
            <person name="Olsen K.M."/>
            <person name="Qiu Y."/>
        </authorList>
    </citation>
    <scope>NUCLEOTIDE SEQUENCE</scope>
    <source>
        <strain evidence="1">NBL</strain>
    </source>
</reference>
<proteinExistence type="predicted"/>
<dbReference type="AlphaFoldDB" id="A0AAE0A8I6"/>
<dbReference type="EMBL" id="JANJYJ010000006">
    <property type="protein sequence ID" value="KAK3205343.1"/>
    <property type="molecule type" value="Genomic_DNA"/>
</dbReference>
<gene>
    <name evidence="1" type="ORF">Dsin_019389</name>
</gene>
<comment type="caution">
    <text evidence="1">The sequence shown here is derived from an EMBL/GenBank/DDBJ whole genome shotgun (WGS) entry which is preliminary data.</text>
</comment>
<keyword evidence="2" id="KW-1185">Reference proteome</keyword>